<evidence type="ECO:0000313" key="4">
    <source>
        <dbReference type="Proteomes" id="UP000799750"/>
    </source>
</evidence>
<dbReference type="GO" id="GO:0005524">
    <property type="term" value="F:ATP binding"/>
    <property type="evidence" value="ECO:0007669"/>
    <property type="project" value="InterPro"/>
</dbReference>
<feature type="region of interest" description="Disordered" evidence="1">
    <location>
        <begin position="652"/>
        <end position="676"/>
    </location>
</feature>
<feature type="region of interest" description="Disordered" evidence="1">
    <location>
        <begin position="88"/>
        <end position="135"/>
    </location>
</feature>
<dbReference type="Proteomes" id="UP000799750">
    <property type="component" value="Unassembled WGS sequence"/>
</dbReference>
<dbReference type="PROSITE" id="PS50011">
    <property type="entry name" value="PROTEIN_KINASE_DOM"/>
    <property type="match status" value="1"/>
</dbReference>
<dbReference type="InterPro" id="IPR053235">
    <property type="entry name" value="Ser_Thr_kinase"/>
</dbReference>
<protein>
    <submittedName>
        <fullName evidence="3">Kinase-like protein</fullName>
    </submittedName>
</protein>
<dbReference type="GO" id="GO:0004674">
    <property type="term" value="F:protein serine/threonine kinase activity"/>
    <property type="evidence" value="ECO:0007669"/>
    <property type="project" value="TreeGrafter"/>
</dbReference>
<name>A0A6A6QL50_9PEZI</name>
<keyword evidence="3" id="KW-0418">Kinase</keyword>
<evidence type="ECO:0000256" key="1">
    <source>
        <dbReference type="SAM" id="MobiDB-lite"/>
    </source>
</evidence>
<dbReference type="Gene3D" id="1.10.510.10">
    <property type="entry name" value="Transferase(Phosphotransferase) domain 1"/>
    <property type="match status" value="1"/>
</dbReference>
<reference evidence="3" key="1">
    <citation type="journal article" date="2020" name="Stud. Mycol.">
        <title>101 Dothideomycetes genomes: a test case for predicting lifestyles and emergence of pathogens.</title>
        <authorList>
            <person name="Haridas S."/>
            <person name="Albert R."/>
            <person name="Binder M."/>
            <person name="Bloem J."/>
            <person name="Labutti K."/>
            <person name="Salamov A."/>
            <person name="Andreopoulos B."/>
            <person name="Baker S."/>
            <person name="Barry K."/>
            <person name="Bills G."/>
            <person name="Bluhm B."/>
            <person name="Cannon C."/>
            <person name="Castanera R."/>
            <person name="Culley D."/>
            <person name="Daum C."/>
            <person name="Ezra D."/>
            <person name="Gonzalez J."/>
            <person name="Henrissat B."/>
            <person name="Kuo A."/>
            <person name="Liang C."/>
            <person name="Lipzen A."/>
            <person name="Lutzoni F."/>
            <person name="Magnuson J."/>
            <person name="Mondo S."/>
            <person name="Nolan M."/>
            <person name="Ohm R."/>
            <person name="Pangilinan J."/>
            <person name="Park H.-J."/>
            <person name="Ramirez L."/>
            <person name="Alfaro M."/>
            <person name="Sun H."/>
            <person name="Tritt A."/>
            <person name="Yoshinaga Y."/>
            <person name="Zwiers L.-H."/>
            <person name="Turgeon B."/>
            <person name="Goodwin S."/>
            <person name="Spatafora J."/>
            <person name="Crous P."/>
            <person name="Grigoriev I."/>
        </authorList>
    </citation>
    <scope>NUCLEOTIDE SEQUENCE</scope>
    <source>
        <strain evidence="3">CBS 269.34</strain>
    </source>
</reference>
<organism evidence="3 4">
    <name type="scientific">Lophium mytilinum</name>
    <dbReference type="NCBI Taxonomy" id="390894"/>
    <lineage>
        <taxon>Eukaryota</taxon>
        <taxon>Fungi</taxon>
        <taxon>Dikarya</taxon>
        <taxon>Ascomycota</taxon>
        <taxon>Pezizomycotina</taxon>
        <taxon>Dothideomycetes</taxon>
        <taxon>Pleosporomycetidae</taxon>
        <taxon>Mytilinidiales</taxon>
        <taxon>Mytilinidiaceae</taxon>
        <taxon>Lophium</taxon>
    </lineage>
</organism>
<dbReference type="PANTHER" id="PTHR24361">
    <property type="entry name" value="MITOGEN-ACTIVATED KINASE KINASE KINASE"/>
    <property type="match status" value="1"/>
</dbReference>
<dbReference type="EMBL" id="MU004193">
    <property type="protein sequence ID" value="KAF2492982.1"/>
    <property type="molecule type" value="Genomic_DNA"/>
</dbReference>
<feature type="domain" description="Protein kinase" evidence="2">
    <location>
        <begin position="295"/>
        <end position="587"/>
    </location>
</feature>
<dbReference type="SMART" id="SM00220">
    <property type="entry name" value="S_TKc"/>
    <property type="match status" value="1"/>
</dbReference>
<dbReference type="InterPro" id="IPR000719">
    <property type="entry name" value="Prot_kinase_dom"/>
</dbReference>
<dbReference type="CDD" id="cd00180">
    <property type="entry name" value="PKc"/>
    <property type="match status" value="1"/>
</dbReference>
<dbReference type="Pfam" id="PF00069">
    <property type="entry name" value="Pkinase"/>
    <property type="match status" value="1"/>
</dbReference>
<proteinExistence type="predicted"/>
<dbReference type="SUPFAM" id="SSF56112">
    <property type="entry name" value="Protein kinase-like (PK-like)"/>
    <property type="match status" value="1"/>
</dbReference>
<dbReference type="OrthoDB" id="4062651at2759"/>
<keyword evidence="4" id="KW-1185">Reference proteome</keyword>
<dbReference type="GO" id="GO:0005737">
    <property type="term" value="C:cytoplasm"/>
    <property type="evidence" value="ECO:0007669"/>
    <property type="project" value="TreeGrafter"/>
</dbReference>
<dbReference type="AlphaFoldDB" id="A0A6A6QL50"/>
<dbReference type="InterPro" id="IPR011009">
    <property type="entry name" value="Kinase-like_dom_sf"/>
</dbReference>
<keyword evidence="3" id="KW-0808">Transferase</keyword>
<gene>
    <name evidence="3" type="ORF">BU16DRAFT_95540</name>
</gene>
<sequence>MWSKVADRLRRKEKPFNARALTPDIASIQEENKLTGLFRSASKSFKPPEILPGHKSLPLPKLGPPSMPSDTSAVPDIARIREVQVPEYTRSPLVSPARPPVHTSTTAEERSTQNTRKRSTQETWERSTQSSSAERLMQDTYDKCSELYSHALDLSDGQGTLQDALQIWHDALRVLYEYNHNLHANYRPRSETEKTLQFRLRVLERNCKSRVENLEDLSRDQSRIAHHLLSETQMVSPETEETLNARMQGQELLEQNHAKSEAIDAMWAGDRDTVAAKCGLTIGHSVLAPGSTDSLIVCGHLGIGSLGVVEEVRIPRPGFESFVRKRVRIPPHQRTQRLKIIQAEAKVLGDLCHLHIVQMLGSYEDLSQGRKEFYCLLMSPVGENDLKIFLDEAGERGLALKEASWLRSWFGCLTSALVYMHGQGIRHQDIKPSNIVHRGSQVLFTDFSSSSRFTIGQTTSTENPARISAMYAAPEVFNNFVDGTLRKHGRKADIFSLGCVFSEMLSVLNGKSVDDFHKFLWKHPGHGNAAEPGNVYLYSRATNQTPLWFKGTPGWPTFERLIAPMICLKQEERCNAHSVVRNLSSFSVNLGSCRCKDQGRSSITTVTRTSQITPMEPDEAVQSSPDYFALPNTIAWATDSETLRRSMNPFHSTNDFHPTNPFHRSRTGSNAFELGG</sequence>
<accession>A0A6A6QL50</accession>
<evidence type="ECO:0000259" key="2">
    <source>
        <dbReference type="PROSITE" id="PS50011"/>
    </source>
</evidence>
<feature type="region of interest" description="Disordered" evidence="1">
    <location>
        <begin position="45"/>
        <end position="72"/>
    </location>
</feature>
<evidence type="ECO:0000313" key="3">
    <source>
        <dbReference type="EMBL" id="KAF2492982.1"/>
    </source>
</evidence>
<feature type="compositionally biased region" description="Low complexity" evidence="1">
    <location>
        <begin position="51"/>
        <end position="60"/>
    </location>
</feature>